<dbReference type="AlphaFoldDB" id="A0A444W5H7"/>
<accession>A0A444W5H7</accession>
<evidence type="ECO:0000313" key="1">
    <source>
        <dbReference type="EMBL" id="RYJ41043.1"/>
    </source>
</evidence>
<evidence type="ECO:0000313" key="2">
    <source>
        <dbReference type="Proteomes" id="UP000290433"/>
    </source>
</evidence>
<protein>
    <submittedName>
        <fullName evidence="1">Uncharacterized protein</fullName>
    </submittedName>
</protein>
<gene>
    <name evidence="1" type="ORF">NU08_0480</name>
</gene>
<organism evidence="1 2">
    <name type="scientific">Flavobacterium anhuiense</name>
    <dbReference type="NCBI Taxonomy" id="459526"/>
    <lineage>
        <taxon>Bacteria</taxon>
        <taxon>Pseudomonadati</taxon>
        <taxon>Bacteroidota</taxon>
        <taxon>Flavobacteriia</taxon>
        <taxon>Flavobacteriales</taxon>
        <taxon>Flavobacteriaceae</taxon>
        <taxon>Flavobacterium</taxon>
    </lineage>
</organism>
<dbReference type="Proteomes" id="UP000290433">
    <property type="component" value="Unassembled WGS sequence"/>
</dbReference>
<reference evidence="1 2" key="1">
    <citation type="submission" date="2014-12" db="EMBL/GenBank/DDBJ databases">
        <title>Genome sequence of Flavobacterium anhuiense RCM74.</title>
        <authorList>
            <person name="Kim J.F."/>
            <person name="Song J.Y."/>
            <person name="Kwak M.-J."/>
            <person name="Lee S.-W."/>
        </authorList>
    </citation>
    <scope>NUCLEOTIDE SEQUENCE [LARGE SCALE GENOMIC DNA]</scope>
    <source>
        <strain evidence="1 2">RCM74</strain>
    </source>
</reference>
<sequence>MIKEKNIFVIYQKKYPFSKTEKGQFIYLDFFNLNQQILFHHY</sequence>
<name>A0A444W5H7_9FLAO</name>
<proteinExistence type="predicted"/>
<comment type="caution">
    <text evidence="1">The sequence shown here is derived from an EMBL/GenBank/DDBJ whole genome shotgun (WGS) entry which is preliminary data.</text>
</comment>
<dbReference type="EMBL" id="JUIV01000001">
    <property type="protein sequence ID" value="RYJ41043.1"/>
    <property type="molecule type" value="Genomic_DNA"/>
</dbReference>